<dbReference type="GO" id="GO:0005524">
    <property type="term" value="F:ATP binding"/>
    <property type="evidence" value="ECO:0007669"/>
    <property type="project" value="UniProtKB-KW"/>
</dbReference>
<dbReference type="InterPro" id="IPR013126">
    <property type="entry name" value="Hsp_70_fam"/>
</dbReference>
<feature type="signal peptide" evidence="7">
    <location>
        <begin position="1"/>
        <end position="18"/>
    </location>
</feature>
<dbReference type="PANTHER" id="PTHR45639">
    <property type="entry name" value="HSC70CB, ISOFORM G-RELATED"/>
    <property type="match status" value="1"/>
</dbReference>
<sequence length="852" mass="95623">MRLRILFAFLSVLLCVKSALLAVDYGEEYTKAILIAPSVPLDVLLSADSKRKDVSGVSLTPVTGIRSDIQRSYGFHALSACIRNPSGCLTYVKPLLGKSPEDPAVDTFATVHPGVEIIPISARNSTGFRFQGTDFSVEEVVAMNFADIKRRALGKWNELSPNTYNVIDEIAISIPRYYTHSERRALIDAAEIAGLKVVALVDDGVSAAISYAQHREFSEEKQYHLIYDMGAGSTKATLISLSTVNDTLSLAVEGYGYDRSLGGHNFTAAIKEILVEKFLAQNIKISREEFTADARAMNKLWQAADKAKLVLSANTLTRVSSDNLYAERDFRCAVKRTEFEQRISEQIDSCSDPLETALGNFDLSKLQSVILAGGSTRVPAVQRRLTSYLGDAEKISRNINADEAVVFGLAMRGANLAGYKRRLIIDVLDRVEFEYSIASSETSNREVVIPSAAPVVGQLVHHNFTETAGKLDVILYEDENPFRSYSFDSALTLETCPDGLNYSGDFAVSKSGIVHLKSVRSLCYKEGSPVTTSKLSGNADFWGFKPLTQKQVKESVDRLSILDKHDEERIHREGIINSLEASLYEMRAYIEEEQVIQKGPEALVKKARKLVDELLSWLDENSLKSTSKEIQKKLDKIRHHKKRLDTYVQTPDEFLTLDKFIQLSNDSTTLMHELQDFMVTMSEDAMEMKESYDEFNLNFDETNAKLKLDKKEETETELKEVVEHINEFANIVKKLEEDPDQIKSKSRVELIDLREASLSAVEKLKSQMETLRTVHDLRIGYLRNQLRLAQKARVKKAMKEKAKRKEAEKEEAKKLEAKKEEAKKVEELTESQTLSSTPIESSTSTQQSHDEL</sequence>
<dbReference type="CDD" id="cd10230">
    <property type="entry name" value="ASKHA_NBD_HSP70_HYOU1"/>
    <property type="match status" value="1"/>
</dbReference>
<evidence type="ECO:0000256" key="7">
    <source>
        <dbReference type="SAM" id="SignalP"/>
    </source>
</evidence>
<dbReference type="AlphaFoldDB" id="A0A448YL68"/>
<dbReference type="EMBL" id="CAACVR010000012">
    <property type="protein sequence ID" value="VEU21647.1"/>
    <property type="molecule type" value="Genomic_DNA"/>
</dbReference>
<keyword evidence="9" id="KW-1185">Reference proteome</keyword>
<dbReference type="OrthoDB" id="10262720at2759"/>
<feature type="compositionally biased region" description="Polar residues" evidence="6">
    <location>
        <begin position="830"/>
        <end position="852"/>
    </location>
</feature>
<dbReference type="Gene3D" id="1.20.1270.10">
    <property type="match status" value="1"/>
</dbReference>
<keyword evidence="2 7" id="KW-0732">Signal</keyword>
<dbReference type="GO" id="GO:0034663">
    <property type="term" value="C:endoplasmic reticulum chaperone complex"/>
    <property type="evidence" value="ECO:0007669"/>
    <property type="project" value="TreeGrafter"/>
</dbReference>
<dbReference type="GO" id="GO:0030968">
    <property type="term" value="P:endoplasmic reticulum unfolded protein response"/>
    <property type="evidence" value="ECO:0007669"/>
    <property type="project" value="TreeGrafter"/>
</dbReference>
<dbReference type="STRING" id="13370.A0A448YL68"/>
<keyword evidence="3" id="KW-0547">Nucleotide-binding</keyword>
<dbReference type="InterPro" id="IPR018181">
    <property type="entry name" value="Heat_shock_70_CS"/>
</dbReference>
<dbReference type="InterPro" id="IPR029048">
    <property type="entry name" value="HSP70_C_sf"/>
</dbReference>
<dbReference type="SUPFAM" id="SSF53067">
    <property type="entry name" value="Actin-like ATPase domain"/>
    <property type="match status" value="2"/>
</dbReference>
<evidence type="ECO:0000256" key="2">
    <source>
        <dbReference type="ARBA" id="ARBA00022729"/>
    </source>
</evidence>
<accession>A0A448YL68</accession>
<keyword evidence="5" id="KW-0143">Chaperone</keyword>
<dbReference type="InParanoid" id="A0A448YL68"/>
<name>A0A448YL68_BRENA</name>
<keyword evidence="4" id="KW-0067">ATP-binding</keyword>
<dbReference type="GO" id="GO:0140662">
    <property type="term" value="F:ATP-dependent protein folding chaperone"/>
    <property type="evidence" value="ECO:0007669"/>
    <property type="project" value="InterPro"/>
</dbReference>
<evidence type="ECO:0000256" key="3">
    <source>
        <dbReference type="ARBA" id="ARBA00022741"/>
    </source>
</evidence>
<dbReference type="PROSITE" id="PS01036">
    <property type="entry name" value="HSP70_3"/>
    <property type="match status" value="1"/>
</dbReference>
<evidence type="ECO:0000313" key="9">
    <source>
        <dbReference type="Proteomes" id="UP000290900"/>
    </source>
</evidence>
<evidence type="ECO:0000256" key="4">
    <source>
        <dbReference type="ARBA" id="ARBA00022840"/>
    </source>
</evidence>
<dbReference type="PANTHER" id="PTHR45639:SF3">
    <property type="entry name" value="HYPOXIA UP-REGULATED PROTEIN 1"/>
    <property type="match status" value="1"/>
</dbReference>
<evidence type="ECO:0000256" key="6">
    <source>
        <dbReference type="SAM" id="MobiDB-lite"/>
    </source>
</evidence>
<dbReference type="Proteomes" id="UP000290900">
    <property type="component" value="Unassembled WGS sequence"/>
</dbReference>
<dbReference type="Gene3D" id="3.30.420.40">
    <property type="match status" value="2"/>
</dbReference>
<evidence type="ECO:0000256" key="1">
    <source>
        <dbReference type="ARBA" id="ARBA00004319"/>
    </source>
</evidence>
<evidence type="ECO:0000256" key="5">
    <source>
        <dbReference type="ARBA" id="ARBA00023186"/>
    </source>
</evidence>
<gene>
    <name evidence="8" type="ORF">BRENAR_LOCUS2380</name>
</gene>
<feature type="region of interest" description="Disordered" evidence="6">
    <location>
        <begin position="797"/>
        <end position="852"/>
    </location>
</feature>
<dbReference type="Gene3D" id="3.30.30.30">
    <property type="match status" value="1"/>
</dbReference>
<dbReference type="PRINTS" id="PR00301">
    <property type="entry name" value="HEATSHOCK70"/>
</dbReference>
<dbReference type="Pfam" id="PF00012">
    <property type="entry name" value="HSP70"/>
    <property type="match status" value="1"/>
</dbReference>
<feature type="chain" id="PRO_5019419794" evidence="7">
    <location>
        <begin position="19"/>
        <end position="852"/>
    </location>
</feature>
<organism evidence="8 9">
    <name type="scientific">Brettanomyces naardenensis</name>
    <name type="common">Yeast</name>
    <dbReference type="NCBI Taxonomy" id="13370"/>
    <lineage>
        <taxon>Eukaryota</taxon>
        <taxon>Fungi</taxon>
        <taxon>Dikarya</taxon>
        <taxon>Ascomycota</taxon>
        <taxon>Saccharomycotina</taxon>
        <taxon>Pichiomycetes</taxon>
        <taxon>Pichiales</taxon>
        <taxon>Pichiaceae</taxon>
        <taxon>Brettanomyces</taxon>
    </lineage>
</organism>
<comment type="subcellular location">
    <subcellularLocation>
        <location evidence="1">Endoplasmic reticulum lumen</location>
    </subcellularLocation>
</comment>
<dbReference type="SUPFAM" id="SSF100934">
    <property type="entry name" value="Heat shock protein 70kD (HSP70), C-terminal subdomain"/>
    <property type="match status" value="1"/>
</dbReference>
<dbReference type="InterPro" id="IPR043129">
    <property type="entry name" value="ATPase_NBD"/>
</dbReference>
<proteinExistence type="predicted"/>
<dbReference type="FunCoup" id="A0A448YL68">
    <property type="interactions" value="215"/>
</dbReference>
<dbReference type="Gene3D" id="3.90.640.10">
    <property type="entry name" value="Actin, Chain A, domain 4"/>
    <property type="match status" value="1"/>
</dbReference>
<reference evidence="8 9" key="1">
    <citation type="submission" date="2018-12" db="EMBL/GenBank/DDBJ databases">
        <authorList>
            <person name="Tiukova I."/>
            <person name="Dainat J."/>
        </authorList>
    </citation>
    <scope>NUCLEOTIDE SEQUENCE [LARGE SCALE GENOMIC DNA]</scope>
</reference>
<protein>
    <submittedName>
        <fullName evidence="8">DEKNAAC102776</fullName>
    </submittedName>
</protein>
<dbReference type="GO" id="GO:0005788">
    <property type="term" value="C:endoplasmic reticulum lumen"/>
    <property type="evidence" value="ECO:0007669"/>
    <property type="project" value="UniProtKB-SubCell"/>
</dbReference>
<feature type="compositionally biased region" description="Basic and acidic residues" evidence="6">
    <location>
        <begin position="797"/>
        <end position="827"/>
    </location>
</feature>
<evidence type="ECO:0000313" key="8">
    <source>
        <dbReference type="EMBL" id="VEU21647.1"/>
    </source>
</evidence>